<evidence type="ECO:0000259" key="11">
    <source>
        <dbReference type="PROSITE" id="PS50011"/>
    </source>
</evidence>
<evidence type="ECO:0000256" key="5">
    <source>
        <dbReference type="ARBA" id="ARBA00022989"/>
    </source>
</evidence>
<dbReference type="PROSITE" id="PS50011">
    <property type="entry name" value="PROTEIN_KINASE_DOM"/>
    <property type="match status" value="1"/>
</dbReference>
<evidence type="ECO:0000313" key="12">
    <source>
        <dbReference type="EMBL" id="QAS62470.1"/>
    </source>
</evidence>
<dbReference type="GO" id="GO:0012505">
    <property type="term" value="C:endomembrane system"/>
    <property type="evidence" value="ECO:0007669"/>
    <property type="project" value="UniProtKB-SubCell"/>
</dbReference>
<dbReference type="InterPro" id="IPR011009">
    <property type="entry name" value="Kinase-like_dom_sf"/>
</dbReference>
<keyword evidence="3 10" id="KW-0732">Signal</keyword>
<dbReference type="InterPro" id="IPR001611">
    <property type="entry name" value="Leu-rich_rpt"/>
</dbReference>
<feature type="region of interest" description="Disordered" evidence="8">
    <location>
        <begin position="275"/>
        <end position="336"/>
    </location>
</feature>
<evidence type="ECO:0000256" key="10">
    <source>
        <dbReference type="SAM" id="SignalP"/>
    </source>
</evidence>
<comment type="subcellular location">
    <subcellularLocation>
        <location evidence="7">Endomembrane system</location>
        <topology evidence="7">Single-pass type I membrane protein</topology>
    </subcellularLocation>
</comment>
<reference evidence="12" key="1">
    <citation type="submission" date="2018-04" db="EMBL/GenBank/DDBJ databases">
        <title>Genome-wide analysis of LRR-RLK.</title>
        <authorList>
            <person name="Liu M."/>
        </authorList>
    </citation>
    <scope>NUCLEOTIDE SEQUENCE</scope>
</reference>
<feature type="chain" id="PRO_5018971413" evidence="10">
    <location>
        <begin position="24"/>
        <end position="702"/>
    </location>
</feature>
<dbReference type="Gene3D" id="3.80.10.10">
    <property type="entry name" value="Ribonuclease Inhibitor"/>
    <property type="match status" value="1"/>
</dbReference>
<keyword evidence="12" id="KW-0418">Kinase</keyword>
<dbReference type="InterPro" id="IPR013210">
    <property type="entry name" value="LRR_N_plant-typ"/>
</dbReference>
<organism evidence="12">
    <name type="scientific">Sedum alfredii</name>
    <dbReference type="NCBI Taxonomy" id="439688"/>
    <lineage>
        <taxon>Eukaryota</taxon>
        <taxon>Viridiplantae</taxon>
        <taxon>Streptophyta</taxon>
        <taxon>Embryophyta</taxon>
        <taxon>Tracheophyta</taxon>
        <taxon>Spermatophyta</taxon>
        <taxon>Magnoliopsida</taxon>
        <taxon>eudicotyledons</taxon>
        <taxon>Gunneridae</taxon>
        <taxon>Pentapetalae</taxon>
        <taxon>Saxifragales</taxon>
        <taxon>Crassulaceae</taxon>
        <taxon>Sedum</taxon>
    </lineage>
</organism>
<dbReference type="EMBL" id="MH176288">
    <property type="protein sequence ID" value="QAS62470.1"/>
    <property type="molecule type" value="mRNA"/>
</dbReference>
<dbReference type="SUPFAM" id="SSF56112">
    <property type="entry name" value="Protein kinase-like (PK-like)"/>
    <property type="match status" value="1"/>
</dbReference>
<evidence type="ECO:0000256" key="2">
    <source>
        <dbReference type="ARBA" id="ARBA00022692"/>
    </source>
</evidence>
<dbReference type="Pfam" id="PF13855">
    <property type="entry name" value="LRR_8"/>
    <property type="match status" value="1"/>
</dbReference>
<evidence type="ECO:0000256" key="6">
    <source>
        <dbReference type="ARBA" id="ARBA00023136"/>
    </source>
</evidence>
<protein>
    <submittedName>
        <fullName evidence="12">Receptor protein kinase CLAVATA1</fullName>
    </submittedName>
</protein>
<keyword evidence="4" id="KW-0677">Repeat</keyword>
<keyword evidence="12" id="KW-0675">Receptor</keyword>
<keyword evidence="1" id="KW-0433">Leucine-rich repeat</keyword>
<dbReference type="FunFam" id="3.80.10.10:FF:000400">
    <property type="entry name" value="Nuclear pore complex protein NUP107"/>
    <property type="match status" value="1"/>
</dbReference>
<sequence length="702" mass="77301">MVVRWAPLDFKFLCLAILIGTQGSCGLLNSEGLALLEFGARVEFDPYGAFVSWNPDDSTPCNWLGVHCLDGNVHMLNINGLSIHGSLAPNLGNLTHLRVLILSDNHFSGFIPNELGELPALELLDLRNNELSGMIPAELARIPSLKQLLLFGNEFERSIPVELEKFNALAELDENVTSGGSEITSANRKFGHCIWQSSLKQLGKIDSLSLGSPIKEFIQFFFSSLQHFKLGASASPFPKNTCCEYSPIESHPQIQAIESELIFLRRRLLQDSSSHNLAAAPAPSGHPPDRGSGSTTMHSSGAFPAVPHKNEKEPAAPVPSPIPEVAHSPSVHSSTDRGSLENIWKYVLIAIAAAVLFIVPAIIFCMCRSKAVKTVGPWKTGISGQLQKAFVTGVPKLNRSELETACEDFSNIINSYDGCTVYKGRLSSGVEIAVVSASVASAKDWSKRSETIFRKKVDTLSRVNHKNFVNLIGYCEEDDEPFTRMMVFEYAPNGTLSEHLHLQEIEHLDWNARMRIMMGSAYCLQYMHDLNPPVTVTHFRSEDIFLTDDYAAKIADTSFWANFIPSTKSGEDESENPSLPPIAGPSTNVYSFGVMLLEIISGKLLKSNDGSSVVDWASEYLQNRENISAMIDPSLKSCKDNELETICNVIQECLEQDPKKRPTMTEVITKLHQAIAITPDAATPRLSPLWWAELEILSVEAS</sequence>
<feature type="signal peptide" evidence="10">
    <location>
        <begin position="1"/>
        <end position="23"/>
    </location>
</feature>
<keyword evidence="12" id="KW-0808">Transferase</keyword>
<dbReference type="Gene3D" id="3.30.200.20">
    <property type="entry name" value="Phosphorylase Kinase, domain 1"/>
    <property type="match status" value="1"/>
</dbReference>
<dbReference type="Gene3D" id="1.10.510.10">
    <property type="entry name" value="Transferase(Phosphotransferase) domain 1"/>
    <property type="match status" value="1"/>
</dbReference>
<name>A0A410N686_9MAGN</name>
<feature type="transmembrane region" description="Helical" evidence="9">
    <location>
        <begin position="343"/>
        <end position="364"/>
    </location>
</feature>
<evidence type="ECO:0000256" key="1">
    <source>
        <dbReference type="ARBA" id="ARBA00022614"/>
    </source>
</evidence>
<evidence type="ECO:0000256" key="4">
    <source>
        <dbReference type="ARBA" id="ARBA00022737"/>
    </source>
</evidence>
<proteinExistence type="evidence at transcript level"/>
<keyword evidence="6 9" id="KW-0472">Membrane</keyword>
<dbReference type="PANTHER" id="PTHR46084:SF1">
    <property type="entry name" value="PROTEIN MALE DISCOVERER 2"/>
    <property type="match status" value="1"/>
</dbReference>
<dbReference type="FunFam" id="3.30.200.20:FF:000489">
    <property type="entry name" value="Inactive receptor-like serine/threonine-protein kinase"/>
    <property type="match status" value="1"/>
</dbReference>
<keyword evidence="5 9" id="KW-1133">Transmembrane helix</keyword>
<dbReference type="InterPro" id="IPR000719">
    <property type="entry name" value="Prot_kinase_dom"/>
</dbReference>
<evidence type="ECO:0000256" key="3">
    <source>
        <dbReference type="ARBA" id="ARBA00022729"/>
    </source>
</evidence>
<dbReference type="Pfam" id="PF08263">
    <property type="entry name" value="LRRNT_2"/>
    <property type="match status" value="1"/>
</dbReference>
<dbReference type="InterPro" id="IPR032675">
    <property type="entry name" value="LRR_dom_sf"/>
</dbReference>
<accession>A0A410N686</accession>
<evidence type="ECO:0000256" key="9">
    <source>
        <dbReference type="SAM" id="Phobius"/>
    </source>
</evidence>
<dbReference type="AlphaFoldDB" id="A0A410N686"/>
<keyword evidence="2 9" id="KW-0812">Transmembrane</keyword>
<dbReference type="PANTHER" id="PTHR46084">
    <property type="entry name" value="PROTEIN MALE DISCOVERER 2"/>
    <property type="match status" value="1"/>
</dbReference>
<dbReference type="GO" id="GO:0005524">
    <property type="term" value="F:ATP binding"/>
    <property type="evidence" value="ECO:0007669"/>
    <property type="project" value="InterPro"/>
</dbReference>
<dbReference type="SUPFAM" id="SSF52058">
    <property type="entry name" value="L domain-like"/>
    <property type="match status" value="1"/>
</dbReference>
<dbReference type="InterPro" id="IPR001245">
    <property type="entry name" value="Ser-Thr/Tyr_kinase_cat_dom"/>
</dbReference>
<dbReference type="GO" id="GO:0004672">
    <property type="term" value="F:protein kinase activity"/>
    <property type="evidence" value="ECO:0007669"/>
    <property type="project" value="InterPro"/>
</dbReference>
<feature type="domain" description="Protein kinase" evidence="11">
    <location>
        <begin position="407"/>
        <end position="675"/>
    </location>
</feature>
<dbReference type="Pfam" id="PF07714">
    <property type="entry name" value="PK_Tyr_Ser-Thr"/>
    <property type="match status" value="1"/>
</dbReference>
<evidence type="ECO:0000256" key="7">
    <source>
        <dbReference type="ARBA" id="ARBA00046288"/>
    </source>
</evidence>
<evidence type="ECO:0000256" key="8">
    <source>
        <dbReference type="SAM" id="MobiDB-lite"/>
    </source>
</evidence>